<dbReference type="Proteomes" id="UP000574317">
    <property type="component" value="Unassembled WGS sequence"/>
</dbReference>
<feature type="non-terminal residue" evidence="3">
    <location>
        <position position="1"/>
    </location>
</feature>
<dbReference type="GO" id="GO:0016301">
    <property type="term" value="F:kinase activity"/>
    <property type="evidence" value="ECO:0007669"/>
    <property type="project" value="UniProtKB-KW"/>
</dbReference>
<protein>
    <submittedName>
        <fullName evidence="3">BUB kinase</fullName>
    </submittedName>
</protein>
<dbReference type="Pfam" id="PF08171">
    <property type="entry name" value="Mad3_BUB1_II"/>
    <property type="match status" value="1"/>
</dbReference>
<dbReference type="EMBL" id="JAAOAO010000748">
    <property type="protein sequence ID" value="KAF5532017.1"/>
    <property type="molecule type" value="Genomic_DNA"/>
</dbReference>
<organism evidence="3 4">
    <name type="scientific">Fusarium napiforme</name>
    <dbReference type="NCBI Taxonomy" id="42672"/>
    <lineage>
        <taxon>Eukaryota</taxon>
        <taxon>Fungi</taxon>
        <taxon>Dikarya</taxon>
        <taxon>Ascomycota</taxon>
        <taxon>Pezizomycotina</taxon>
        <taxon>Sordariomycetes</taxon>
        <taxon>Hypocreomycetidae</taxon>
        <taxon>Hypocreales</taxon>
        <taxon>Nectriaceae</taxon>
        <taxon>Fusarium</taxon>
        <taxon>Fusarium fujikuroi species complex</taxon>
    </lineage>
</organism>
<feature type="region of interest" description="Disordered" evidence="1">
    <location>
        <begin position="228"/>
        <end position="248"/>
    </location>
</feature>
<evidence type="ECO:0000256" key="1">
    <source>
        <dbReference type="SAM" id="MobiDB-lite"/>
    </source>
</evidence>
<dbReference type="AlphaFoldDB" id="A0A8H5I9G7"/>
<reference evidence="3 4" key="1">
    <citation type="submission" date="2020-05" db="EMBL/GenBank/DDBJ databases">
        <title>Identification and distribution of gene clusters putatively required for synthesis of sphingolipid metabolism inhibitors in phylogenetically diverse species of the filamentous fungus Fusarium.</title>
        <authorList>
            <person name="Kim H.-S."/>
            <person name="Busman M."/>
            <person name="Brown D.W."/>
            <person name="Divon H."/>
            <person name="Uhlig S."/>
            <person name="Proctor R.H."/>
        </authorList>
    </citation>
    <scope>NUCLEOTIDE SEQUENCE [LARGE SCALE GENOMIC DNA]</scope>
    <source>
        <strain evidence="3 4">NRRL 25196</strain>
    </source>
</reference>
<evidence type="ECO:0000259" key="2">
    <source>
        <dbReference type="Pfam" id="PF08171"/>
    </source>
</evidence>
<feature type="region of interest" description="Disordered" evidence="1">
    <location>
        <begin position="1"/>
        <end position="47"/>
    </location>
</feature>
<keyword evidence="3" id="KW-0418">Kinase</keyword>
<proteinExistence type="predicted"/>
<gene>
    <name evidence="3" type="ORF">FNAPI_13047</name>
</gene>
<accession>A0A8H5I9G7</accession>
<evidence type="ECO:0000313" key="4">
    <source>
        <dbReference type="Proteomes" id="UP000574317"/>
    </source>
</evidence>
<comment type="caution">
    <text evidence="3">The sequence shown here is derived from an EMBL/GenBank/DDBJ whole genome shotgun (WGS) entry which is preliminary data.</text>
</comment>
<dbReference type="InterPro" id="IPR012572">
    <property type="entry name" value="Mad3/Bub1_II"/>
</dbReference>
<keyword evidence="4" id="KW-1185">Reference proteome</keyword>
<name>A0A8H5I9G7_9HYPO</name>
<feature type="domain" description="Mad3/Bub1 homology region 2" evidence="2">
    <location>
        <begin position="47"/>
        <end position="113"/>
    </location>
</feature>
<evidence type="ECO:0000313" key="3">
    <source>
        <dbReference type="EMBL" id="KAF5532017.1"/>
    </source>
</evidence>
<keyword evidence="3" id="KW-0808">Transferase</keyword>
<sequence>MSSMSAGSKGWDSIGSLADRRKENAVEAKPWAGETLPAGGKKSTAPKMSVFRDPNIVVVPSKHQISVHPQTGKKERVFVDLAAIYPSPEEIGTELSFEEIMAAGRGWLDHCWEDETFDKNLVPEPVVPLEIEEISKGAGERLLIHQDPVDRRPVHQDPVGKLAIHKDTAEKLVIHQDSSTKLAVHKDIVQYDENGKAVEQHRGPRGGKKKKMMEVNETQIIKAKLDSPSRPKLKKKNTSEPTMTLHTKAATDDIYDIFNAPLKPAGQEEEDEE</sequence>